<keyword evidence="2" id="KW-1185">Reference proteome</keyword>
<dbReference type="EMBL" id="JAOVZR010000001">
    <property type="protein sequence ID" value="MCY0146642.1"/>
    <property type="molecule type" value="Genomic_DNA"/>
</dbReference>
<dbReference type="Pfam" id="PF05534">
    <property type="entry name" value="HicB"/>
    <property type="match status" value="1"/>
</dbReference>
<proteinExistence type="predicted"/>
<dbReference type="InterPro" id="IPR008651">
    <property type="entry name" value="Uncharacterised_HicB"/>
</dbReference>
<organism evidence="1 2">
    <name type="scientific">Hoeflea algicola</name>
    <dbReference type="NCBI Taxonomy" id="2983763"/>
    <lineage>
        <taxon>Bacteria</taxon>
        <taxon>Pseudomonadati</taxon>
        <taxon>Pseudomonadota</taxon>
        <taxon>Alphaproteobacteria</taxon>
        <taxon>Hyphomicrobiales</taxon>
        <taxon>Rhizobiaceae</taxon>
        <taxon>Hoeflea</taxon>
    </lineage>
</organism>
<gene>
    <name evidence="1" type="ORF">OEG84_02645</name>
</gene>
<dbReference type="SUPFAM" id="SSF47598">
    <property type="entry name" value="Ribbon-helix-helix"/>
    <property type="match status" value="1"/>
</dbReference>
<comment type="caution">
    <text evidence="1">The sequence shown here is derived from an EMBL/GenBank/DDBJ whole genome shotgun (WGS) entry which is preliminary data.</text>
</comment>
<reference evidence="1" key="1">
    <citation type="submission" date="2022-10" db="EMBL/GenBank/DDBJ databases">
        <title>Hoeflea sp. G2-23, isolated from marine algae.</title>
        <authorList>
            <person name="Kristyanto S."/>
            <person name="Kim J.M."/>
            <person name="Jeon C.O."/>
        </authorList>
    </citation>
    <scope>NUCLEOTIDE SEQUENCE</scope>
    <source>
        <strain evidence="1">G2-23</strain>
    </source>
</reference>
<evidence type="ECO:0000313" key="2">
    <source>
        <dbReference type="Proteomes" id="UP001073227"/>
    </source>
</evidence>
<dbReference type="Proteomes" id="UP001073227">
    <property type="component" value="Unassembled WGS sequence"/>
</dbReference>
<evidence type="ECO:0000313" key="1">
    <source>
        <dbReference type="EMBL" id="MCY0146642.1"/>
    </source>
</evidence>
<accession>A0ABT3Z4H8</accession>
<dbReference type="RefSeq" id="WP_267652294.1">
    <property type="nucleotide sequence ID" value="NZ_JAOVZR010000001.1"/>
</dbReference>
<sequence length="120" mass="13296">MSTMSYKGFHARIEFDDSDEIFTGRITGIQDIIGFHGDSVATLKAAFHEAVDDYLETCAKIGKTPQKPYSGKVMFRVDPEIHRKAVIAAELTGKSLNQWAEEVLSNAVNLDNFAEEQLSA</sequence>
<dbReference type="InterPro" id="IPR035069">
    <property type="entry name" value="TTHA1013/TTHA0281-like"/>
</dbReference>
<dbReference type="SUPFAM" id="SSF143100">
    <property type="entry name" value="TTHA1013/TTHA0281-like"/>
    <property type="match status" value="1"/>
</dbReference>
<protein>
    <submittedName>
        <fullName evidence="1">Type II toxin-antitoxin system HicB family antitoxin</fullName>
    </submittedName>
</protein>
<dbReference type="InterPro" id="IPR010985">
    <property type="entry name" value="Ribbon_hlx_hlx"/>
</dbReference>
<name>A0ABT3Z4H8_9HYPH</name>